<dbReference type="PANTHER" id="PTHR10773">
    <property type="entry name" value="DNA-DIRECTED RNA POLYMERASES I, II, AND III SUBUNIT RPABC2"/>
    <property type="match status" value="1"/>
</dbReference>
<dbReference type="PANTHER" id="PTHR10773:SF19">
    <property type="match status" value="1"/>
</dbReference>
<keyword evidence="3" id="KW-1185">Reference proteome</keyword>
<reference evidence="2 3" key="1">
    <citation type="submission" date="2020-04" db="EMBL/GenBank/DDBJ databases">
        <authorList>
            <person name="Wallbank WR R."/>
            <person name="Pardo Diaz C."/>
            <person name="Kozak K."/>
            <person name="Martin S."/>
            <person name="Jiggins C."/>
            <person name="Moest M."/>
            <person name="Warren A I."/>
            <person name="Byers J.R.P. K."/>
            <person name="Montejo-Kovacevich G."/>
            <person name="Yen C E."/>
        </authorList>
    </citation>
    <scope>NUCLEOTIDE SEQUENCE [LARGE SCALE GENOMIC DNA]</scope>
</reference>
<name>A0A8S1BGX4_ARCPL</name>
<gene>
    <name evidence="2" type="ORF">APLA_LOCUS16049</name>
</gene>
<feature type="domain" description="DUF7869" evidence="1">
    <location>
        <begin position="276"/>
        <end position="428"/>
    </location>
</feature>
<proteinExistence type="predicted"/>
<accession>A0A8S1BGX4</accession>
<evidence type="ECO:0000313" key="2">
    <source>
        <dbReference type="EMBL" id="CAB3257532.1"/>
    </source>
</evidence>
<organism evidence="2 3">
    <name type="scientific">Arctia plantaginis</name>
    <name type="common">Wood tiger moth</name>
    <name type="synonym">Phalaena plantaginis</name>
    <dbReference type="NCBI Taxonomy" id="874455"/>
    <lineage>
        <taxon>Eukaryota</taxon>
        <taxon>Metazoa</taxon>
        <taxon>Ecdysozoa</taxon>
        <taxon>Arthropoda</taxon>
        <taxon>Hexapoda</taxon>
        <taxon>Insecta</taxon>
        <taxon>Pterygota</taxon>
        <taxon>Neoptera</taxon>
        <taxon>Endopterygota</taxon>
        <taxon>Lepidoptera</taxon>
        <taxon>Glossata</taxon>
        <taxon>Ditrysia</taxon>
        <taxon>Noctuoidea</taxon>
        <taxon>Erebidae</taxon>
        <taxon>Arctiinae</taxon>
        <taxon>Arctia</taxon>
    </lineage>
</organism>
<sequence length="524" mass="62149">MKSPCWCRLKCFEAFTEEERSNLFKKIWALGDRNKQWEYMIKYTKKQPKKRQTTEVTLHNRQFTFFYFLPFGDNQAKKVCQTMFLNTIAVGERMEKYDLSTSVDIDKRGRYDHKKTKITEDVTKSICDHVKAFASVESHYIRKRSHKLYLEQGLSFSRMYKLYCEWFDPNVYAAKAQTLRQYRDVVNFNFNLGFYKPKKDCCDVCHTFQNNPFPNEQEKTEFMLHQKRKKTARNLKNKDKEDATLNSNILAATFDFQKVLPSPHGEVSILYYKRKLSTYNFTVFNMGTKDATCYMWHEGIANRGANEVASCLYDFIKEHKRKGITEFRFWSDNCSGQNRNRIVFFLYLLAAKEFDVTIIHRFLEKGHTQNEGDSVHSVIERASERRLIYVPDEWYCLVRWAKSSGNSYVVQEMETKIFFDFKSLIANKNWVKSVSNEKVRWTAIREVRVAANVYDRIEFRYDLDAESQTIVVLRTNTRNKQRLVSNFDLKPAYNGPLSIQNVKYKDLVSLCEAGIIPVRYHIFF</sequence>
<dbReference type="EMBL" id="CADEBC010000591">
    <property type="protein sequence ID" value="CAB3257532.1"/>
    <property type="molecule type" value="Genomic_DNA"/>
</dbReference>
<evidence type="ECO:0000259" key="1">
    <source>
        <dbReference type="Pfam" id="PF25273"/>
    </source>
</evidence>
<evidence type="ECO:0000313" key="3">
    <source>
        <dbReference type="Proteomes" id="UP000494106"/>
    </source>
</evidence>
<dbReference type="InterPro" id="IPR057191">
    <property type="entry name" value="DUF7869"/>
</dbReference>
<dbReference type="Pfam" id="PF25273">
    <property type="entry name" value="DUF7869"/>
    <property type="match status" value="1"/>
</dbReference>
<dbReference type="OrthoDB" id="6136790at2759"/>
<dbReference type="Proteomes" id="UP000494106">
    <property type="component" value="Unassembled WGS sequence"/>
</dbReference>
<dbReference type="AlphaFoldDB" id="A0A8S1BGX4"/>
<comment type="caution">
    <text evidence="2">The sequence shown here is derived from an EMBL/GenBank/DDBJ whole genome shotgun (WGS) entry which is preliminary data.</text>
</comment>
<protein>
    <recommendedName>
        <fullName evidence="1">DUF7869 domain-containing protein</fullName>
    </recommendedName>
</protein>